<evidence type="ECO:0000256" key="4">
    <source>
        <dbReference type="ARBA" id="ARBA00022475"/>
    </source>
</evidence>
<dbReference type="InterPro" id="IPR038523">
    <property type="entry name" value="AmiSUreI_transpt_sf"/>
</dbReference>
<keyword evidence="7 8" id="KW-0472">Membrane</keyword>
<feature type="transmembrane region" description="Helical" evidence="8">
    <location>
        <begin position="145"/>
        <end position="166"/>
    </location>
</feature>
<evidence type="ECO:0000256" key="8">
    <source>
        <dbReference type="SAM" id="Phobius"/>
    </source>
</evidence>
<dbReference type="Gene3D" id="1.25.40.600">
    <property type="match status" value="1"/>
</dbReference>
<feature type="transmembrane region" description="Helical" evidence="8">
    <location>
        <begin position="6"/>
        <end position="22"/>
    </location>
</feature>
<evidence type="ECO:0000256" key="6">
    <source>
        <dbReference type="ARBA" id="ARBA00022989"/>
    </source>
</evidence>
<gene>
    <name evidence="10" type="ORF">E2K98_13325</name>
    <name evidence="9" type="ORF">RCG21_20700</name>
</gene>
<keyword evidence="6 8" id="KW-1133">Transmembrane helix</keyword>
<evidence type="ECO:0000256" key="2">
    <source>
        <dbReference type="ARBA" id="ARBA00010068"/>
    </source>
</evidence>
<dbReference type="EMBL" id="SMYO01000006">
    <property type="protein sequence ID" value="TDK60707.1"/>
    <property type="molecule type" value="Genomic_DNA"/>
</dbReference>
<feature type="transmembrane region" description="Helical" evidence="8">
    <location>
        <begin position="62"/>
        <end position="79"/>
    </location>
</feature>
<protein>
    <submittedName>
        <fullName evidence="9">AmiS/UreI family transporter</fullName>
    </submittedName>
    <submittedName>
        <fullName evidence="10">Urease accessory protein UreI</fullName>
    </submittedName>
</protein>
<dbReference type="EMBL" id="JAVGVR010000001">
    <property type="protein sequence ID" value="MDQ6598751.1"/>
    <property type="molecule type" value="Genomic_DNA"/>
</dbReference>
<dbReference type="Proteomes" id="UP001178888">
    <property type="component" value="Unassembled WGS sequence"/>
</dbReference>
<reference evidence="9" key="2">
    <citation type="submission" date="2023-08" db="EMBL/GenBank/DDBJ databases">
        <title>Nitrogen cycling bacteria in agricultural field soils.</title>
        <authorList>
            <person name="Jang J."/>
        </authorList>
    </citation>
    <scope>NUCLEOTIDE SEQUENCE</scope>
    <source>
        <strain evidence="9">PS3-36</strain>
    </source>
</reference>
<dbReference type="Pfam" id="PF02293">
    <property type="entry name" value="AmiS_UreI"/>
    <property type="match status" value="1"/>
</dbReference>
<name>A0A4R5VQ74_9BACI</name>
<organism evidence="10 11">
    <name type="scientific">Bacillus salipaludis</name>
    <dbReference type="NCBI Taxonomy" id="2547811"/>
    <lineage>
        <taxon>Bacteria</taxon>
        <taxon>Bacillati</taxon>
        <taxon>Bacillota</taxon>
        <taxon>Bacilli</taxon>
        <taxon>Bacillales</taxon>
        <taxon>Bacillaceae</taxon>
        <taxon>Bacillus</taxon>
    </lineage>
</organism>
<keyword evidence="5 8" id="KW-0812">Transmembrane</keyword>
<dbReference type="InterPro" id="IPR003211">
    <property type="entry name" value="AmiSUreI_transpt"/>
</dbReference>
<keyword evidence="3" id="KW-0813">Transport</keyword>
<feature type="transmembrane region" description="Helical" evidence="8">
    <location>
        <begin position="172"/>
        <end position="191"/>
    </location>
</feature>
<feature type="transmembrane region" description="Helical" evidence="8">
    <location>
        <begin position="86"/>
        <end position="103"/>
    </location>
</feature>
<evidence type="ECO:0000256" key="5">
    <source>
        <dbReference type="ARBA" id="ARBA00022692"/>
    </source>
</evidence>
<evidence type="ECO:0000313" key="9">
    <source>
        <dbReference type="EMBL" id="MDQ6598751.1"/>
    </source>
</evidence>
<proteinExistence type="inferred from homology"/>
<feature type="transmembrane region" description="Helical" evidence="8">
    <location>
        <begin position="29"/>
        <end position="50"/>
    </location>
</feature>
<keyword evidence="4" id="KW-1003">Cell membrane</keyword>
<keyword evidence="12" id="KW-1185">Reference proteome</keyword>
<accession>A0A4R5VQ74</accession>
<dbReference type="GO" id="GO:0005886">
    <property type="term" value="C:plasma membrane"/>
    <property type="evidence" value="ECO:0007669"/>
    <property type="project" value="UniProtKB-SubCell"/>
</dbReference>
<evidence type="ECO:0000256" key="3">
    <source>
        <dbReference type="ARBA" id="ARBA00022448"/>
    </source>
</evidence>
<dbReference type="AlphaFoldDB" id="A0A4R5VQ74"/>
<reference evidence="10 11" key="1">
    <citation type="submission" date="2019-03" db="EMBL/GenBank/DDBJ databases">
        <title>Bacillus niacini sp. nov. a Nicotinate-Metabolizing Mesophile Isolated from Soil.</title>
        <authorList>
            <person name="Zhang G."/>
        </authorList>
    </citation>
    <scope>NUCLEOTIDE SEQUENCE [LARGE SCALE GENOMIC DNA]</scope>
    <source>
        <strain evidence="10 11">WN066</strain>
    </source>
</reference>
<comment type="similarity">
    <text evidence="2">Belongs to the AmiS/UreI family.</text>
</comment>
<evidence type="ECO:0000313" key="11">
    <source>
        <dbReference type="Proteomes" id="UP000295132"/>
    </source>
</evidence>
<evidence type="ECO:0000313" key="12">
    <source>
        <dbReference type="Proteomes" id="UP001178888"/>
    </source>
</evidence>
<evidence type="ECO:0000256" key="7">
    <source>
        <dbReference type="ARBA" id="ARBA00023136"/>
    </source>
</evidence>
<feature type="transmembrane region" description="Helical" evidence="8">
    <location>
        <begin position="115"/>
        <end position="133"/>
    </location>
</feature>
<dbReference type="Proteomes" id="UP000295132">
    <property type="component" value="Unassembled WGS sequence"/>
</dbReference>
<comment type="caution">
    <text evidence="10">The sequence shown here is derived from an EMBL/GenBank/DDBJ whole genome shotgun (WGS) entry which is preliminary data.</text>
</comment>
<comment type="subcellular location">
    <subcellularLocation>
        <location evidence="1">Cell membrane</location>
        <topology evidence="1">Multi-pass membrane protein</topology>
    </subcellularLocation>
</comment>
<dbReference type="CDD" id="cd13429">
    <property type="entry name" value="UreI_AmiS_like_2"/>
    <property type="match status" value="1"/>
</dbReference>
<evidence type="ECO:0000256" key="1">
    <source>
        <dbReference type="ARBA" id="ARBA00004651"/>
    </source>
</evidence>
<dbReference type="RefSeq" id="WP_133334824.1">
    <property type="nucleotide sequence ID" value="NZ_JAVGVR010000001.1"/>
</dbReference>
<evidence type="ECO:0000313" key="10">
    <source>
        <dbReference type="EMBL" id="TDK60707.1"/>
    </source>
</evidence>
<sequence>MDIIGLFLSGAALFLNGIMLVGKADEKNVGIFNLFVGAFQVIAPFYLIIISGQDHWFLFEKAATFLFGLTYLYVGITLLKGMNGSGLGYYSLWVSIIALGYVMESIIHFHDMVNALTWLLWSFLWFLFFVINTQKININKFVGKVAIIQSWITLTLPALFSFIGIWGNKWIYNIWIFVLGISIIYFLLLAYKQFFYQKKLSFKGKLTISK</sequence>